<dbReference type="UniPathway" id="UPA00053">
    <property type="reaction ID" value="UER00085"/>
</dbReference>
<feature type="binding site" evidence="11">
    <location>
        <position position="379"/>
    </location>
    <ligand>
        <name>NAD(+)</name>
        <dbReference type="ChEBI" id="CHEBI:57540"/>
    </ligand>
</feature>
<feature type="binding site" evidence="10">
    <location>
        <position position="94"/>
    </location>
    <ligand>
        <name>substrate</name>
    </ligand>
</feature>
<dbReference type="Pfam" id="PF24621">
    <property type="entry name" value="DHQS_C"/>
    <property type="match status" value="1"/>
</dbReference>
<reference evidence="14 15" key="1">
    <citation type="journal article" date="2009" name="Stand. Genomic Sci.">
        <title>Complete genome sequence of Kytococcus sedentarius type strain (541).</title>
        <authorList>
            <person name="Sims D."/>
            <person name="Brettin T."/>
            <person name="Detter J.C."/>
            <person name="Han C."/>
            <person name="Lapidus A."/>
            <person name="Copeland A."/>
            <person name="Glavina Del Rio T."/>
            <person name="Nolan M."/>
            <person name="Chen F."/>
            <person name="Lucas S."/>
            <person name="Tice H."/>
            <person name="Cheng J.F."/>
            <person name="Bruce D."/>
            <person name="Goodwin L."/>
            <person name="Pitluck S."/>
            <person name="Ovchinnikova G."/>
            <person name="Pati A."/>
            <person name="Ivanova N."/>
            <person name="Mavrommatis K."/>
            <person name="Chen A."/>
            <person name="Palaniappan K."/>
            <person name="D'haeseleer P."/>
            <person name="Chain P."/>
            <person name="Bristow J."/>
            <person name="Eisen J.A."/>
            <person name="Markowitz V."/>
            <person name="Hugenholtz P."/>
            <person name="Schneider S."/>
            <person name="Goker M."/>
            <person name="Pukall R."/>
            <person name="Kyrpides N.C."/>
            <person name="Klenk H.P."/>
        </authorList>
    </citation>
    <scope>NUCLEOTIDE SEQUENCE [LARGE SCALE GENOMIC DNA]</scope>
    <source>
        <strain evidence="15">ATCC 14392 / DSM 20547 / JCM 11482 / CCUG 33030 / NBRC 15357 / NCTC 11040 / CCM 314 / 541</strain>
    </source>
</reference>
<keyword evidence="8 11" id="KW-0456">Lyase</keyword>
<dbReference type="CDD" id="cd00464">
    <property type="entry name" value="SK"/>
    <property type="match status" value="1"/>
</dbReference>
<dbReference type="InterPro" id="IPR056179">
    <property type="entry name" value="DHQS_C"/>
</dbReference>
<comment type="cofactor">
    <cofactor evidence="11">
        <name>Co(2+)</name>
        <dbReference type="ChEBI" id="CHEBI:48828"/>
    </cofactor>
    <cofactor evidence="11">
        <name>Zn(2+)</name>
        <dbReference type="ChEBI" id="CHEBI:29105"/>
    </cofactor>
    <text evidence="11">Binds 1 divalent metal cation per subunit. Can use either Co(2+) or Zn(2+).</text>
</comment>
<feature type="binding site" evidence="11">
    <location>
        <begin position="333"/>
        <end position="337"/>
    </location>
    <ligand>
        <name>NAD(+)</name>
        <dbReference type="ChEBI" id="CHEBI:57540"/>
    </ligand>
</feature>
<keyword evidence="10" id="KW-0418">Kinase</keyword>
<dbReference type="AlphaFoldDB" id="C7NHD1"/>
<comment type="pathway">
    <text evidence="3 11">Metabolic intermediate biosynthesis; chorismate biosynthesis; chorismate from D-erythrose 4-phosphate and phosphoenolpyruvate: step 2/7.</text>
</comment>
<dbReference type="STRING" id="478801.Ksed_12560"/>
<comment type="pathway">
    <text evidence="10">Metabolic intermediate biosynthesis; chorismate biosynthesis; chorismate from D-erythrose 4-phosphate and phosphoenolpyruvate: step 5/7.</text>
</comment>
<dbReference type="GO" id="GO:0008652">
    <property type="term" value="P:amino acid biosynthetic process"/>
    <property type="evidence" value="ECO:0007669"/>
    <property type="project" value="UniProtKB-KW"/>
</dbReference>
<keyword evidence="10" id="KW-0808">Transferase</keyword>
<dbReference type="NCBIfam" id="TIGR01357">
    <property type="entry name" value="aroB"/>
    <property type="match status" value="1"/>
</dbReference>
<keyword evidence="15" id="KW-1185">Reference proteome</keyword>
<dbReference type="GO" id="GO:0004765">
    <property type="term" value="F:shikimate kinase activity"/>
    <property type="evidence" value="ECO:0007669"/>
    <property type="project" value="UniProtKB-UniRule"/>
</dbReference>
<evidence type="ECO:0000256" key="4">
    <source>
        <dbReference type="ARBA" id="ARBA00022490"/>
    </source>
</evidence>
<dbReference type="PANTHER" id="PTHR43622">
    <property type="entry name" value="3-DEHYDROQUINATE SYNTHASE"/>
    <property type="match status" value="1"/>
</dbReference>
<dbReference type="EC" id="4.2.3.4" evidence="11"/>
<protein>
    <recommendedName>
        <fullName evidence="10 11">Multifunctional fusion protein</fullName>
    </recommendedName>
    <domain>
        <recommendedName>
            <fullName evidence="10">Shikimate kinase</fullName>
            <shortName evidence="10">SK</shortName>
            <ecNumber evidence="10">2.7.1.71</ecNumber>
        </recommendedName>
    </domain>
    <domain>
        <recommendedName>
            <fullName evidence="11">3-dehydroquinate synthase</fullName>
            <shortName evidence="11">DHQS</shortName>
            <ecNumber evidence="11">4.2.3.4</ecNumber>
        </recommendedName>
    </domain>
</protein>
<proteinExistence type="inferred from homology"/>
<dbReference type="eggNOG" id="COG0337">
    <property type="taxonomic scope" value="Bacteria"/>
</dbReference>
<dbReference type="HAMAP" id="MF_00110">
    <property type="entry name" value="DHQ_synthase"/>
    <property type="match status" value="1"/>
</dbReference>
<evidence type="ECO:0000256" key="5">
    <source>
        <dbReference type="ARBA" id="ARBA00022605"/>
    </source>
</evidence>
<feature type="binding site" evidence="10">
    <location>
        <position position="70"/>
    </location>
    <ligand>
        <name>substrate</name>
    </ligand>
</feature>
<evidence type="ECO:0000256" key="11">
    <source>
        <dbReference type="HAMAP-Rule" id="MF_00110"/>
    </source>
</evidence>
<feature type="binding site" evidence="11">
    <location>
        <begin position="357"/>
        <end position="358"/>
    </location>
    <ligand>
        <name>NAD(+)</name>
        <dbReference type="ChEBI" id="CHEBI:57540"/>
    </ligand>
</feature>
<dbReference type="HAMAP" id="MF_00109">
    <property type="entry name" value="Shikimate_kinase"/>
    <property type="match status" value="1"/>
</dbReference>
<dbReference type="InterPro" id="IPR030960">
    <property type="entry name" value="DHQS/DOIS_N"/>
</dbReference>
<evidence type="ECO:0000256" key="3">
    <source>
        <dbReference type="ARBA" id="ARBA00004661"/>
    </source>
</evidence>
<gene>
    <name evidence="11" type="primary">aroB</name>
    <name evidence="10" type="synonym">aroK</name>
    <name evidence="14" type="ordered locus">Ksed_12560</name>
</gene>
<dbReference type="RefSeq" id="WP_015779233.1">
    <property type="nucleotide sequence ID" value="NC_013169.1"/>
</dbReference>
<comment type="cofactor">
    <cofactor evidence="2 11">
        <name>NAD(+)</name>
        <dbReference type="ChEBI" id="CHEBI:57540"/>
    </cofactor>
</comment>
<keyword evidence="7 11" id="KW-0057">Aromatic amino acid biosynthesis</keyword>
<name>C7NHD1_KYTSD</name>
<keyword evidence="10" id="KW-0067">ATP-binding</keyword>
<dbReference type="SUPFAM" id="SSF52540">
    <property type="entry name" value="P-loop containing nucleoside triphosphate hydrolases"/>
    <property type="match status" value="1"/>
</dbReference>
<dbReference type="EMBL" id="CP001686">
    <property type="protein sequence ID" value="ACV06288.1"/>
    <property type="molecule type" value="Genomic_DNA"/>
</dbReference>
<evidence type="ECO:0000256" key="10">
    <source>
        <dbReference type="HAMAP-Rule" id="MF_00109"/>
    </source>
</evidence>
<feature type="domain" description="3-dehydroquinate synthase N-terminal" evidence="12">
    <location>
        <begin position="297"/>
        <end position="407"/>
    </location>
</feature>
<keyword evidence="10" id="KW-0460">Magnesium</keyword>
<dbReference type="InterPro" id="IPR050071">
    <property type="entry name" value="Dehydroquinate_synthase"/>
</dbReference>
<evidence type="ECO:0000256" key="2">
    <source>
        <dbReference type="ARBA" id="ARBA00001911"/>
    </source>
</evidence>
<evidence type="ECO:0000259" key="13">
    <source>
        <dbReference type="Pfam" id="PF24621"/>
    </source>
</evidence>
<keyword evidence="11" id="KW-0862">Zinc</keyword>
<dbReference type="SUPFAM" id="SSF56796">
    <property type="entry name" value="Dehydroquinate synthase-like"/>
    <property type="match status" value="1"/>
</dbReference>
<evidence type="ECO:0000256" key="8">
    <source>
        <dbReference type="ARBA" id="ARBA00023239"/>
    </source>
</evidence>
<dbReference type="GO" id="GO:0009073">
    <property type="term" value="P:aromatic amino acid family biosynthetic process"/>
    <property type="evidence" value="ECO:0007669"/>
    <property type="project" value="UniProtKB-KW"/>
</dbReference>
<dbReference type="Gene3D" id="1.20.1090.10">
    <property type="entry name" value="Dehydroquinate synthase-like - alpha domain"/>
    <property type="match status" value="1"/>
</dbReference>
<feature type="binding site" evidence="10">
    <location>
        <position position="122"/>
    </location>
    <ligand>
        <name>substrate</name>
    </ligand>
</feature>
<organism evidence="14 15">
    <name type="scientific">Kytococcus sedentarius (strain ATCC 14392 / DSM 20547 / JCM 11482 / CCUG 33030 / NBRC 15357 / NCTC 11040 / CCM 314 / 541)</name>
    <name type="common">Micrococcus sedentarius</name>
    <dbReference type="NCBI Taxonomy" id="478801"/>
    <lineage>
        <taxon>Bacteria</taxon>
        <taxon>Bacillati</taxon>
        <taxon>Actinomycetota</taxon>
        <taxon>Actinomycetes</taxon>
        <taxon>Micrococcales</taxon>
        <taxon>Kytococcaceae</taxon>
        <taxon>Kytococcus</taxon>
    </lineage>
</organism>
<feature type="binding site" evidence="10">
    <location>
        <position position="201"/>
    </location>
    <ligand>
        <name>ATP</name>
        <dbReference type="ChEBI" id="CHEBI:30616"/>
    </ligand>
</feature>
<dbReference type="CDD" id="cd08195">
    <property type="entry name" value="DHQS"/>
    <property type="match status" value="1"/>
</dbReference>
<dbReference type="GO" id="GO:0000287">
    <property type="term" value="F:magnesium ion binding"/>
    <property type="evidence" value="ECO:0007669"/>
    <property type="project" value="UniProtKB-UniRule"/>
</dbReference>
<dbReference type="EC" id="2.7.1.71" evidence="10"/>
<keyword evidence="5 11" id="KW-0028">Amino-acid biosynthesis</keyword>
<dbReference type="Gene3D" id="3.40.50.300">
    <property type="entry name" value="P-loop containing nucleotide triphosphate hydrolases"/>
    <property type="match status" value="1"/>
</dbReference>
<dbReference type="eggNOG" id="COG0703">
    <property type="taxonomic scope" value="Bacteria"/>
</dbReference>
<keyword evidence="9" id="KW-0511">Multifunctional enzyme</keyword>
<dbReference type="Proteomes" id="UP000006666">
    <property type="component" value="Chromosome"/>
</dbReference>
<dbReference type="Gene3D" id="3.40.50.1970">
    <property type="match status" value="1"/>
</dbReference>
<dbReference type="GO" id="GO:0003856">
    <property type="term" value="F:3-dehydroquinate synthase activity"/>
    <property type="evidence" value="ECO:0007669"/>
    <property type="project" value="UniProtKB-UniRule"/>
</dbReference>
<feature type="binding site" evidence="10">
    <location>
        <position position="163"/>
    </location>
    <ligand>
        <name>ATP</name>
        <dbReference type="ChEBI" id="CHEBI:30616"/>
    </ligand>
</feature>
<evidence type="ECO:0000259" key="12">
    <source>
        <dbReference type="Pfam" id="PF01761"/>
    </source>
</evidence>
<dbReference type="InterPro" id="IPR031322">
    <property type="entry name" value="Shikimate/glucono_kinase"/>
</dbReference>
<keyword evidence="11" id="KW-0479">Metal-binding</keyword>
<evidence type="ECO:0000256" key="6">
    <source>
        <dbReference type="ARBA" id="ARBA00023027"/>
    </source>
</evidence>
<dbReference type="Pfam" id="PF01761">
    <property type="entry name" value="DHQ_synthase"/>
    <property type="match status" value="1"/>
</dbReference>
<dbReference type="GO" id="GO:0005737">
    <property type="term" value="C:cytoplasm"/>
    <property type="evidence" value="ECO:0007669"/>
    <property type="project" value="UniProtKB-SubCell"/>
</dbReference>
<keyword evidence="11" id="KW-0170">Cobalt</keyword>
<dbReference type="InterPro" id="IPR027417">
    <property type="entry name" value="P-loop_NTPase"/>
</dbReference>
<feature type="binding site" evidence="11">
    <location>
        <position position="481"/>
    </location>
    <ligand>
        <name>Zn(2+)</name>
        <dbReference type="ChEBI" id="CHEBI:29105"/>
    </ligand>
</feature>
<comment type="function">
    <text evidence="10">Catalyzes the specific phosphorylation of the 3-hydroxyl group of shikimic acid using ATP as a cosubstrate.</text>
</comment>
<comment type="similarity">
    <text evidence="10">Belongs to the shikimate kinase family.</text>
</comment>
<feature type="domain" description="3-dehydroquinate synthase C-terminal" evidence="13">
    <location>
        <begin position="409"/>
        <end position="556"/>
    </location>
</feature>
<feature type="binding site" evidence="10">
    <location>
        <position position="53"/>
    </location>
    <ligand>
        <name>Mg(2+)</name>
        <dbReference type="ChEBI" id="CHEBI:18420"/>
    </ligand>
</feature>
<feature type="binding site" evidence="11">
    <location>
        <position position="370"/>
    </location>
    <ligand>
        <name>NAD(+)</name>
        <dbReference type="ChEBI" id="CHEBI:57540"/>
    </ligand>
</feature>
<comment type="cofactor">
    <cofactor evidence="10">
        <name>Mg(2+)</name>
        <dbReference type="ChEBI" id="CHEBI:18420"/>
    </cofactor>
    <text evidence="10">Binds 1 Mg(2+) ion per subunit.</text>
</comment>
<comment type="function">
    <text evidence="11">Catalyzes the conversion of 3-deoxy-D-arabino-heptulosonate 7-phosphate (DAHP) to dehydroquinate (DHQ).</text>
</comment>
<dbReference type="KEGG" id="kse:Ksed_12560"/>
<keyword evidence="6 11" id="KW-0520">NAD</keyword>
<comment type="subunit">
    <text evidence="10">Monomer.</text>
</comment>
<comment type="catalytic activity">
    <reaction evidence="10">
        <text>shikimate + ATP = 3-phosphoshikimate + ADP + H(+)</text>
        <dbReference type="Rhea" id="RHEA:13121"/>
        <dbReference type="ChEBI" id="CHEBI:15378"/>
        <dbReference type="ChEBI" id="CHEBI:30616"/>
        <dbReference type="ChEBI" id="CHEBI:36208"/>
        <dbReference type="ChEBI" id="CHEBI:145989"/>
        <dbReference type="ChEBI" id="CHEBI:456216"/>
        <dbReference type="EC" id="2.7.1.71"/>
    </reaction>
</comment>
<comment type="subcellular location">
    <subcellularLocation>
        <location evidence="11">Cytoplasm</location>
    </subcellularLocation>
</comment>
<evidence type="ECO:0000313" key="15">
    <source>
        <dbReference type="Proteomes" id="UP000006666"/>
    </source>
</evidence>
<comment type="catalytic activity">
    <reaction evidence="1 11">
        <text>7-phospho-2-dehydro-3-deoxy-D-arabino-heptonate = 3-dehydroquinate + phosphate</text>
        <dbReference type="Rhea" id="RHEA:21968"/>
        <dbReference type="ChEBI" id="CHEBI:32364"/>
        <dbReference type="ChEBI" id="CHEBI:43474"/>
        <dbReference type="ChEBI" id="CHEBI:58394"/>
        <dbReference type="EC" id="4.2.3.4"/>
    </reaction>
</comment>
<feature type="binding site" evidence="11">
    <location>
        <position position="497"/>
    </location>
    <ligand>
        <name>Zn(2+)</name>
        <dbReference type="ChEBI" id="CHEBI:29105"/>
    </ligand>
</feature>
<feature type="binding site" evidence="11">
    <location>
        <position position="412"/>
    </location>
    <ligand>
        <name>Zn(2+)</name>
        <dbReference type="ChEBI" id="CHEBI:29105"/>
    </ligand>
</feature>
<keyword evidence="11" id="KW-0547">Nucleotide-binding</keyword>
<sequence length="593" mass="63246">MTRRRRREFGWFSHGAPQQAGWHRTGRLPWQRVSLEPTPAEVVLIGPPGVGKSSVAKLLAGSSRTVIDTDRQVAERAGCSIPEIFERHGQEHFRALEAEVVREAVTTNGGSLRAGGVVSLGGGAVMTHAVQEVLREHAAAGRAVIWLQVDPEAMAERLGEGGRPLLAGDPEEALIRWRTLEAARRDTYAELATHVIDTTGRPAHEVAAVLRQRLDEPLHGPVAAHAGLRVSVSTSTGQDYPVAIGHRALRELPDLLTATGGVPHRALVVHQPDVQDAVESVADTLTALGTQVHRHRIEPAEPGKSLAGVAGIWEACAGAGLDRHDLLVAVGGGAATDVTGFAAATWMRGVDVVHVPTTLLAMVDASVGGKTGINTAAGKNLVGAFHQPRAVVADLDLLGGLPTDDVRAGLAEVVKCGYIDSADLDGREILDLVRQGARRGEDPRDWPFLAELVRRALRVKARAVAADTREAGVREHLNFGHTLGHALEKLEDYRLRHGDAVAIGMVYGAALGEELDLWPGTQEVRELLTAVGLPTHYRGAARWPEVRAAMAGDKKARAGTLRFVLLAEACEPVTREVADEEALERAWGAVSPA</sequence>
<dbReference type="GO" id="GO:0005524">
    <property type="term" value="F:ATP binding"/>
    <property type="evidence" value="ECO:0007669"/>
    <property type="project" value="UniProtKB-UniRule"/>
</dbReference>
<dbReference type="HOGENOM" id="CLU_001201_5_1_11"/>
<feature type="binding site" evidence="10">
    <location>
        <position position="184"/>
    </location>
    <ligand>
        <name>substrate</name>
    </ligand>
</feature>
<evidence type="ECO:0000256" key="7">
    <source>
        <dbReference type="ARBA" id="ARBA00023141"/>
    </source>
</evidence>
<comment type="similarity">
    <text evidence="11">Belongs to the sugar phosphate cyclases superfamily. Dehydroquinate synthase family.</text>
</comment>
<evidence type="ECO:0000256" key="9">
    <source>
        <dbReference type="ARBA" id="ARBA00023268"/>
    </source>
</evidence>
<accession>C7NHD1</accession>
<dbReference type="PRINTS" id="PR01100">
    <property type="entry name" value="SHIKIMTKNASE"/>
</dbReference>
<evidence type="ECO:0000313" key="14">
    <source>
        <dbReference type="EMBL" id="ACV06288.1"/>
    </source>
</evidence>
<dbReference type="Pfam" id="PF01202">
    <property type="entry name" value="SKI"/>
    <property type="match status" value="1"/>
</dbReference>
<evidence type="ECO:0000256" key="1">
    <source>
        <dbReference type="ARBA" id="ARBA00001393"/>
    </source>
</evidence>
<keyword evidence="4 11" id="KW-0963">Cytoplasm</keyword>
<dbReference type="PANTHER" id="PTHR43622:SF7">
    <property type="entry name" value="3-DEHYDROQUINATE SYNTHASE, CHLOROPLASTIC"/>
    <property type="match status" value="1"/>
</dbReference>
<dbReference type="InterPro" id="IPR000623">
    <property type="entry name" value="Shikimate_kinase/TSH1"/>
</dbReference>
<comment type="caution">
    <text evidence="11">Lacks conserved residue(s) required for the propagation of feature annotation.</text>
</comment>
<dbReference type="InterPro" id="IPR016037">
    <property type="entry name" value="DHQ_synth_AroB"/>
</dbReference>
<dbReference type="GO" id="GO:0009423">
    <property type="term" value="P:chorismate biosynthetic process"/>
    <property type="evidence" value="ECO:0007669"/>
    <property type="project" value="UniProtKB-UniRule"/>
</dbReference>
<feature type="binding site" evidence="10">
    <location>
        <begin position="49"/>
        <end position="54"/>
    </location>
    <ligand>
        <name>ATP</name>
        <dbReference type="ChEBI" id="CHEBI:30616"/>
    </ligand>
</feature>